<keyword evidence="2" id="KW-1185">Reference proteome</keyword>
<evidence type="ECO:0000313" key="2">
    <source>
        <dbReference type="Proteomes" id="UP000008457"/>
    </source>
</evidence>
<dbReference type="eggNOG" id="COG4570">
    <property type="taxonomic scope" value="Bacteria"/>
</dbReference>
<dbReference type="KEGG" id="mas:Mahau_0558"/>
<dbReference type="GO" id="GO:0006281">
    <property type="term" value="P:DNA repair"/>
    <property type="evidence" value="ECO:0007669"/>
    <property type="project" value="InterPro"/>
</dbReference>
<dbReference type="InterPro" id="IPR036614">
    <property type="entry name" value="RusA-like_sf"/>
</dbReference>
<dbReference type="RefSeq" id="WP_013780195.1">
    <property type="nucleotide sequence ID" value="NC_015520.1"/>
</dbReference>
<evidence type="ECO:0000313" key="1">
    <source>
        <dbReference type="EMBL" id="AEE95762.1"/>
    </source>
</evidence>
<name>F3ZZF2_MAHA5</name>
<dbReference type="SUPFAM" id="SSF103084">
    <property type="entry name" value="Holliday junction resolvase RusA"/>
    <property type="match status" value="1"/>
</dbReference>
<protein>
    <submittedName>
        <fullName evidence="1">Endodeoxyribonuclease RusA</fullName>
    </submittedName>
</protein>
<dbReference type="Gene3D" id="3.30.1330.70">
    <property type="entry name" value="Holliday junction resolvase RusA"/>
    <property type="match status" value="1"/>
</dbReference>
<dbReference type="Proteomes" id="UP000008457">
    <property type="component" value="Chromosome"/>
</dbReference>
<dbReference type="GO" id="GO:0006310">
    <property type="term" value="P:DNA recombination"/>
    <property type="evidence" value="ECO:0007669"/>
    <property type="project" value="InterPro"/>
</dbReference>
<dbReference type="AlphaFoldDB" id="F3ZZF2"/>
<dbReference type="EMBL" id="CP002360">
    <property type="protein sequence ID" value="AEE95762.1"/>
    <property type="molecule type" value="Genomic_DNA"/>
</dbReference>
<dbReference type="HOGENOM" id="CLU_136719_1_0_9"/>
<reference evidence="2" key="1">
    <citation type="submission" date="2010-11" db="EMBL/GenBank/DDBJ databases">
        <title>The complete genome of Mahella australiensis DSM 15567.</title>
        <authorList>
            <consortium name="US DOE Joint Genome Institute (JGI-PGF)"/>
            <person name="Lucas S."/>
            <person name="Copeland A."/>
            <person name="Lapidus A."/>
            <person name="Bruce D."/>
            <person name="Goodwin L."/>
            <person name="Pitluck S."/>
            <person name="Kyrpides N."/>
            <person name="Mavromatis K."/>
            <person name="Pagani I."/>
            <person name="Ivanova N."/>
            <person name="Teshima H."/>
            <person name="Brettin T."/>
            <person name="Detter J.C."/>
            <person name="Han C."/>
            <person name="Tapia R."/>
            <person name="Land M."/>
            <person name="Hauser L."/>
            <person name="Markowitz V."/>
            <person name="Cheng J.-F."/>
            <person name="Hugenholtz P."/>
            <person name="Woyke T."/>
            <person name="Wu D."/>
            <person name="Spring S."/>
            <person name="Pukall R."/>
            <person name="Steenblock K."/>
            <person name="Schneider S."/>
            <person name="Klenk H.-P."/>
            <person name="Eisen J.A."/>
        </authorList>
    </citation>
    <scope>NUCLEOTIDE SEQUENCE [LARGE SCALE GENOMIC DNA]</scope>
    <source>
        <strain evidence="2">DSM 15567 / CIP 107919 / 50-1 BON</strain>
    </source>
</reference>
<dbReference type="GO" id="GO:0000287">
    <property type="term" value="F:magnesium ion binding"/>
    <property type="evidence" value="ECO:0007669"/>
    <property type="project" value="InterPro"/>
</dbReference>
<organism evidence="1 2">
    <name type="scientific">Mahella australiensis (strain DSM 15567 / CIP 107919 / 50-1 BON)</name>
    <dbReference type="NCBI Taxonomy" id="697281"/>
    <lineage>
        <taxon>Bacteria</taxon>
        <taxon>Bacillati</taxon>
        <taxon>Bacillota</taxon>
        <taxon>Clostridia</taxon>
        <taxon>Thermoanaerobacterales</taxon>
        <taxon>Thermoanaerobacterales Family IV. Incertae Sedis</taxon>
        <taxon>Mahella</taxon>
    </lineage>
</organism>
<reference evidence="1 2" key="2">
    <citation type="journal article" date="2011" name="Stand. Genomic Sci.">
        <title>Complete genome sequence of Mahella australiensis type strain (50-1 BON).</title>
        <authorList>
            <person name="Sikorski J."/>
            <person name="Teshima H."/>
            <person name="Nolan M."/>
            <person name="Lucas S."/>
            <person name="Hammon N."/>
            <person name="Deshpande S."/>
            <person name="Cheng J.F."/>
            <person name="Pitluck S."/>
            <person name="Liolios K."/>
            <person name="Pagani I."/>
            <person name="Ivanova N."/>
            <person name="Huntemann M."/>
            <person name="Mavromatis K."/>
            <person name="Ovchinikova G."/>
            <person name="Pati A."/>
            <person name="Tapia R."/>
            <person name="Han C."/>
            <person name="Goodwin L."/>
            <person name="Chen A."/>
            <person name="Palaniappan K."/>
            <person name="Land M."/>
            <person name="Hauser L."/>
            <person name="Ngatchou-Djao O.D."/>
            <person name="Rohde M."/>
            <person name="Pukall R."/>
            <person name="Spring S."/>
            <person name="Abt B."/>
            <person name="Goker M."/>
            <person name="Detter J.C."/>
            <person name="Woyke T."/>
            <person name="Bristow J."/>
            <person name="Markowitz V."/>
            <person name="Hugenholtz P."/>
            <person name="Eisen J.A."/>
            <person name="Kyrpides N.C."/>
            <person name="Klenk H.P."/>
            <person name="Lapidus A."/>
        </authorList>
    </citation>
    <scope>NUCLEOTIDE SEQUENCE [LARGE SCALE GENOMIC DNA]</scope>
    <source>
        <strain evidence="2">DSM 15567 / CIP 107919 / 50-1 BON</strain>
    </source>
</reference>
<accession>F3ZZF2</accession>
<proteinExistence type="predicted"/>
<dbReference type="STRING" id="697281.Mahau_0558"/>
<sequence length="123" mass="14298">MEYKLIIPGVLPGLNEYINAERRNKYQAAQMKKQAEHLVITLCRSQLKGVHIEKPVFISYRWIEKNRRRDKSNVAFAKKFLEDGLVKAGVLKNDGWNEIAGFADEFDVDPKRPRIIITIKEVE</sequence>
<dbReference type="OrthoDB" id="2087700at2"/>
<gene>
    <name evidence="1" type="ordered locus">Mahau_0558</name>
</gene>